<gene>
    <name evidence="1" type="ORF">M8C21_033407</name>
</gene>
<sequence>GKRPQKFLESQLKPNQLKEYGHSYLGNERFTSYMALIRYKGALMQAPLRPHTNQQLQQLL</sequence>
<dbReference type="AlphaFoldDB" id="A0AAD5C163"/>
<organism evidence="1 2">
    <name type="scientific">Ambrosia artemisiifolia</name>
    <name type="common">Common ragweed</name>
    <dbReference type="NCBI Taxonomy" id="4212"/>
    <lineage>
        <taxon>Eukaryota</taxon>
        <taxon>Viridiplantae</taxon>
        <taxon>Streptophyta</taxon>
        <taxon>Embryophyta</taxon>
        <taxon>Tracheophyta</taxon>
        <taxon>Spermatophyta</taxon>
        <taxon>Magnoliopsida</taxon>
        <taxon>eudicotyledons</taxon>
        <taxon>Gunneridae</taxon>
        <taxon>Pentapetalae</taxon>
        <taxon>asterids</taxon>
        <taxon>campanulids</taxon>
        <taxon>Asterales</taxon>
        <taxon>Asteraceae</taxon>
        <taxon>Asteroideae</taxon>
        <taxon>Heliantheae alliance</taxon>
        <taxon>Heliantheae</taxon>
        <taxon>Ambrosia</taxon>
    </lineage>
</organism>
<dbReference type="Proteomes" id="UP001206925">
    <property type="component" value="Unassembled WGS sequence"/>
</dbReference>
<proteinExistence type="predicted"/>
<feature type="non-terminal residue" evidence="1">
    <location>
        <position position="1"/>
    </location>
</feature>
<accession>A0AAD5C163</accession>
<reference evidence="1" key="1">
    <citation type="submission" date="2022-06" db="EMBL/GenBank/DDBJ databases">
        <title>Uncovering the hologenomic basis of an extraordinary plant invasion.</title>
        <authorList>
            <person name="Bieker V.C."/>
            <person name="Martin M.D."/>
            <person name="Gilbert T."/>
            <person name="Hodgins K."/>
            <person name="Battlay P."/>
            <person name="Petersen B."/>
            <person name="Wilson J."/>
        </authorList>
    </citation>
    <scope>NUCLEOTIDE SEQUENCE</scope>
    <source>
        <strain evidence="1">AA19_3_7</strain>
        <tissue evidence="1">Leaf</tissue>
    </source>
</reference>
<feature type="non-terminal residue" evidence="1">
    <location>
        <position position="60"/>
    </location>
</feature>
<evidence type="ECO:0000313" key="1">
    <source>
        <dbReference type="EMBL" id="KAI7733050.1"/>
    </source>
</evidence>
<keyword evidence="2" id="KW-1185">Reference proteome</keyword>
<name>A0AAD5C163_AMBAR</name>
<comment type="caution">
    <text evidence="1">The sequence shown here is derived from an EMBL/GenBank/DDBJ whole genome shotgun (WGS) entry which is preliminary data.</text>
</comment>
<evidence type="ECO:0000313" key="2">
    <source>
        <dbReference type="Proteomes" id="UP001206925"/>
    </source>
</evidence>
<protein>
    <submittedName>
        <fullName evidence="1">Uncharacterized protein</fullName>
    </submittedName>
</protein>
<dbReference type="EMBL" id="JAMZMK010010094">
    <property type="protein sequence ID" value="KAI7733050.1"/>
    <property type="molecule type" value="Genomic_DNA"/>
</dbReference>